<evidence type="ECO:0000256" key="1">
    <source>
        <dbReference type="SAM" id="Phobius"/>
    </source>
</evidence>
<feature type="transmembrane region" description="Helical" evidence="1">
    <location>
        <begin position="442"/>
        <end position="467"/>
    </location>
</feature>
<dbReference type="Pfam" id="PF20176">
    <property type="entry name" value="DUF6541"/>
    <property type="match status" value="1"/>
</dbReference>
<dbReference type="OrthoDB" id="3169698at2"/>
<sequence length="659" mass="68954">MPVFLVTIGLLFVPGLLIGLALGARRLTLIALAPAFTTSVLAVTALANQFVPFRWGVVPVLVTAVVIAAVVFGAALLWRSRLATPVESSGTKTLWLAGIAGLVFAFVAIGRRFMDIVGEPNHISQTFDNVFHLNAIAHIMDTGQASPLLIGTLSADAGGKIAFYPDIWHTLVALAADLSGATIPVAITVVNMSIAGLVWPLACMFLVRRILGPRPVALLLAGVLSAGFAAFPYLMIDFGVLYPNLLSLSLLPTALAVVVMIARIGAAGRLPLPALWVALIGILPGMALTHPSTPIALIAFGAPIAVAGLVRHFQGLRRLGARAPRYLFSVALALAALALAVVALLVVRPSMPAAFWPPRESIASAVLATVNNSVVGRPADWVIAALLLLGVWAMLRGRTHRWLVGSFLIAAALYVICASFPVGVFRYGFTGTWYSDSFRLAALMPVVVLPLAVAGLVWLVDAVSSLAERRLGKKTDSREGALRPRSRTGLAATVASAVAVVAVAVATQTGSALAFATGAGQDAYTFTAQSPLLSPNEATLLDRLDDNVPEDELVAGSPWTGASLVYALSGQNALLPAILGDRDANTIILMQSLRDADTNPAVCPALDALDVSYVLDFGEQEVHGAIDQIGGFANLETSSAVELVDREGTASLYRVTACD</sequence>
<feature type="transmembrane region" description="Helical" evidence="1">
    <location>
        <begin position="295"/>
        <end position="314"/>
    </location>
</feature>
<feature type="transmembrane region" description="Helical" evidence="1">
    <location>
        <begin position="31"/>
        <end position="51"/>
    </location>
</feature>
<keyword evidence="3" id="KW-1185">Reference proteome</keyword>
<feature type="transmembrane region" description="Helical" evidence="1">
    <location>
        <begin position="94"/>
        <end position="114"/>
    </location>
</feature>
<dbReference type="Proteomes" id="UP000297447">
    <property type="component" value="Unassembled WGS sequence"/>
</dbReference>
<dbReference type="EMBL" id="SOHE01000040">
    <property type="protein sequence ID" value="TFD50804.1"/>
    <property type="molecule type" value="Genomic_DNA"/>
</dbReference>
<organism evidence="2 3">
    <name type="scientific">Cryobacterium frigoriphilum</name>
    <dbReference type="NCBI Taxonomy" id="1259150"/>
    <lineage>
        <taxon>Bacteria</taxon>
        <taxon>Bacillati</taxon>
        <taxon>Actinomycetota</taxon>
        <taxon>Actinomycetes</taxon>
        <taxon>Micrococcales</taxon>
        <taxon>Microbacteriaceae</taxon>
        <taxon>Cryobacterium</taxon>
    </lineage>
</organism>
<dbReference type="RefSeq" id="WP_134519119.1">
    <property type="nucleotide sequence ID" value="NZ_SOHE01000040.1"/>
</dbReference>
<feature type="transmembrane region" description="Helical" evidence="1">
    <location>
        <begin position="378"/>
        <end position="395"/>
    </location>
</feature>
<evidence type="ECO:0000313" key="3">
    <source>
        <dbReference type="Proteomes" id="UP000297447"/>
    </source>
</evidence>
<dbReference type="AlphaFoldDB" id="A0A4R9A2J5"/>
<evidence type="ECO:0000313" key="2">
    <source>
        <dbReference type="EMBL" id="TFD50804.1"/>
    </source>
</evidence>
<gene>
    <name evidence="2" type="ORF">E3T55_08375</name>
</gene>
<feature type="transmembrane region" description="Helical" evidence="1">
    <location>
        <begin position="183"/>
        <end position="207"/>
    </location>
</feature>
<feature type="transmembrane region" description="Helical" evidence="1">
    <location>
        <begin position="57"/>
        <end position="78"/>
    </location>
</feature>
<feature type="transmembrane region" description="Helical" evidence="1">
    <location>
        <begin position="270"/>
        <end position="289"/>
    </location>
</feature>
<feature type="transmembrane region" description="Helical" evidence="1">
    <location>
        <begin position="402"/>
        <end position="422"/>
    </location>
</feature>
<reference evidence="2 3" key="1">
    <citation type="submission" date="2019-03" db="EMBL/GenBank/DDBJ databases">
        <title>Genomics of glacier-inhabiting Cryobacterium strains.</title>
        <authorList>
            <person name="Liu Q."/>
            <person name="Xin Y.-H."/>
        </authorList>
    </citation>
    <scope>NUCLEOTIDE SEQUENCE [LARGE SCALE GENOMIC DNA]</scope>
    <source>
        <strain evidence="2 3">Hh14</strain>
    </source>
</reference>
<proteinExistence type="predicted"/>
<name>A0A4R9A2J5_9MICO</name>
<feature type="transmembrane region" description="Helical" evidence="1">
    <location>
        <begin position="241"/>
        <end position="263"/>
    </location>
</feature>
<feature type="transmembrane region" description="Helical" evidence="1">
    <location>
        <begin position="6"/>
        <end position="24"/>
    </location>
</feature>
<accession>A0A4R9A2J5</accession>
<feature type="transmembrane region" description="Helical" evidence="1">
    <location>
        <begin position="326"/>
        <end position="347"/>
    </location>
</feature>
<keyword evidence="1" id="KW-0812">Transmembrane</keyword>
<comment type="caution">
    <text evidence="2">The sequence shown here is derived from an EMBL/GenBank/DDBJ whole genome shotgun (WGS) entry which is preliminary data.</text>
</comment>
<dbReference type="InterPro" id="IPR046671">
    <property type="entry name" value="DUF6541"/>
</dbReference>
<keyword evidence="1" id="KW-0472">Membrane</keyword>
<protein>
    <submittedName>
        <fullName evidence="2">Uncharacterized protein</fullName>
    </submittedName>
</protein>
<feature type="transmembrane region" description="Helical" evidence="1">
    <location>
        <begin position="216"/>
        <end position="235"/>
    </location>
</feature>
<feature type="transmembrane region" description="Helical" evidence="1">
    <location>
        <begin position="488"/>
        <end position="507"/>
    </location>
</feature>
<keyword evidence="1" id="KW-1133">Transmembrane helix</keyword>